<sequence>MLRIPLEGRFVQCLKDVRVSVPQAVRKGETAVFMCDFDLEGDLLYTVKWYKGRSEFFRYTPKDEFPIKIFPLEGLNIDVSKMYLSLPYAKQGCS</sequence>
<evidence type="ECO:0008006" key="3">
    <source>
        <dbReference type="Google" id="ProtNLM"/>
    </source>
</evidence>
<name>A0AAN8XLR0_POLSC</name>
<reference evidence="1 2" key="1">
    <citation type="submission" date="2023-10" db="EMBL/GenBank/DDBJ databases">
        <title>Genomes of two closely related lineages of the louse Polyplax serrata with different host specificities.</title>
        <authorList>
            <person name="Martinu J."/>
            <person name="Tarabai H."/>
            <person name="Stefka J."/>
            <person name="Hypsa V."/>
        </authorList>
    </citation>
    <scope>NUCLEOTIDE SEQUENCE [LARGE SCALE GENOMIC DNA]</scope>
    <source>
        <strain evidence="1">HR10_N</strain>
    </source>
</reference>
<dbReference type="PANTHER" id="PTHR21261:SF15">
    <property type="entry name" value="BEATEN PATH IIIA, ISOFORM D-RELATED"/>
    <property type="match status" value="1"/>
</dbReference>
<gene>
    <name evidence="1" type="ORF">RUM43_004607</name>
</gene>
<dbReference type="AlphaFoldDB" id="A0AAN8XLR0"/>
<organism evidence="1 2">
    <name type="scientific">Polyplax serrata</name>
    <name type="common">Common mouse louse</name>
    <dbReference type="NCBI Taxonomy" id="468196"/>
    <lineage>
        <taxon>Eukaryota</taxon>
        <taxon>Metazoa</taxon>
        <taxon>Ecdysozoa</taxon>
        <taxon>Arthropoda</taxon>
        <taxon>Hexapoda</taxon>
        <taxon>Insecta</taxon>
        <taxon>Pterygota</taxon>
        <taxon>Neoptera</taxon>
        <taxon>Paraneoptera</taxon>
        <taxon>Psocodea</taxon>
        <taxon>Troctomorpha</taxon>
        <taxon>Phthiraptera</taxon>
        <taxon>Anoplura</taxon>
        <taxon>Polyplacidae</taxon>
        <taxon>Polyplax</taxon>
    </lineage>
</organism>
<dbReference type="EMBL" id="JAWJWE010000002">
    <property type="protein sequence ID" value="KAK6643104.1"/>
    <property type="molecule type" value="Genomic_DNA"/>
</dbReference>
<accession>A0AAN8XLR0</accession>
<comment type="caution">
    <text evidence="1">The sequence shown here is derived from an EMBL/GenBank/DDBJ whole genome shotgun (WGS) entry which is preliminary data.</text>
</comment>
<dbReference type="PANTHER" id="PTHR21261">
    <property type="entry name" value="BEAT PROTEIN"/>
    <property type="match status" value="1"/>
</dbReference>
<protein>
    <recommendedName>
        <fullName evidence="3">Ig-like domain-containing protein</fullName>
    </recommendedName>
</protein>
<proteinExistence type="predicted"/>
<dbReference type="Proteomes" id="UP001372834">
    <property type="component" value="Unassembled WGS sequence"/>
</dbReference>
<evidence type="ECO:0000313" key="1">
    <source>
        <dbReference type="EMBL" id="KAK6643104.1"/>
    </source>
</evidence>
<evidence type="ECO:0000313" key="2">
    <source>
        <dbReference type="Proteomes" id="UP001372834"/>
    </source>
</evidence>